<dbReference type="KEGG" id="pacr:FXN63_14510"/>
<dbReference type="InterPro" id="IPR050491">
    <property type="entry name" value="AmpC-like"/>
</dbReference>
<feature type="domain" description="Beta-lactamase-related" evidence="2">
    <location>
        <begin position="70"/>
        <end position="336"/>
    </location>
</feature>
<name>A0A5C0B2B5_9BURK</name>
<protein>
    <submittedName>
        <fullName evidence="3">Beta-lactamase family protein</fullName>
    </submittedName>
</protein>
<dbReference type="PANTHER" id="PTHR46825:SF9">
    <property type="entry name" value="BETA-LACTAMASE-RELATED DOMAIN-CONTAINING PROTEIN"/>
    <property type="match status" value="1"/>
</dbReference>
<dbReference type="SUPFAM" id="SSF56601">
    <property type="entry name" value="beta-lactamase/transpeptidase-like"/>
    <property type="match status" value="1"/>
</dbReference>
<dbReference type="EMBL" id="CP043046">
    <property type="protein sequence ID" value="QEI06911.1"/>
    <property type="molecule type" value="Genomic_DNA"/>
</dbReference>
<reference evidence="3 4" key="1">
    <citation type="submission" date="2019-08" db="EMBL/GenBank/DDBJ databases">
        <title>Amphibian skin-associated Pigmentiphaga: genome sequence and occurrence across geography and hosts.</title>
        <authorList>
            <person name="Bletz M.C."/>
            <person name="Bunk B."/>
            <person name="Sproeer C."/>
            <person name="Biwer P."/>
            <person name="Reiter S."/>
            <person name="Rabemananjara F.C.E."/>
            <person name="Schulz S."/>
            <person name="Overmann J."/>
            <person name="Vences M."/>
        </authorList>
    </citation>
    <scope>NUCLEOTIDE SEQUENCE [LARGE SCALE GENOMIC DNA]</scope>
    <source>
        <strain evidence="3 4">Mada1488</strain>
    </source>
</reference>
<dbReference type="Pfam" id="PF00144">
    <property type="entry name" value="Beta-lactamase"/>
    <property type="match status" value="1"/>
</dbReference>
<proteinExistence type="predicted"/>
<dbReference type="InterPro" id="IPR012338">
    <property type="entry name" value="Beta-lactam/transpept-like"/>
</dbReference>
<dbReference type="AlphaFoldDB" id="A0A5C0B2B5"/>
<evidence type="ECO:0000313" key="4">
    <source>
        <dbReference type="Proteomes" id="UP000325161"/>
    </source>
</evidence>
<dbReference type="Gene3D" id="3.40.710.10">
    <property type="entry name" value="DD-peptidase/beta-lactamase superfamily"/>
    <property type="match status" value="1"/>
</dbReference>
<evidence type="ECO:0000256" key="1">
    <source>
        <dbReference type="SAM" id="SignalP"/>
    </source>
</evidence>
<sequence length="355" mass="37897">MNLLRRNLILSGFSGLALSACATNLSKYGATPVAEVATDAGICHASYVTLKAGVPASPVVLQGCGPSTLAAPDGILQAASLTKPIIAFVALELVRAGKLDLRSPVSAYLPEGYIHRQRPFDGPSDLHVDRVLPATLANIPMASLLNHSSGLPNWSSDALAPTFTAGQRWQYSGEAYLLLQAIITAVTGQPIEATVSRVVFEPLGMRDSRMRLTDDIRARVVTGVDWLGRDKHFEFIEPNAAASMYTTAGDYAKFLAALASRRDLLALITADPIAVDRDLGLSWGYGWGIEQAEGGPYLWQWGNNPGYRAFAMLSVASGHGFILMTNSENGLKLAPSLAQSTVPATHGVFRFDMLG</sequence>
<feature type="chain" id="PRO_5023079667" evidence="1">
    <location>
        <begin position="23"/>
        <end position="355"/>
    </location>
</feature>
<dbReference type="InterPro" id="IPR001466">
    <property type="entry name" value="Beta-lactam-related"/>
</dbReference>
<dbReference type="PANTHER" id="PTHR46825">
    <property type="entry name" value="D-ALANYL-D-ALANINE-CARBOXYPEPTIDASE/ENDOPEPTIDASE AMPH"/>
    <property type="match status" value="1"/>
</dbReference>
<evidence type="ECO:0000259" key="2">
    <source>
        <dbReference type="Pfam" id="PF00144"/>
    </source>
</evidence>
<dbReference type="PROSITE" id="PS51257">
    <property type="entry name" value="PROKAR_LIPOPROTEIN"/>
    <property type="match status" value="1"/>
</dbReference>
<keyword evidence="1" id="KW-0732">Signal</keyword>
<evidence type="ECO:0000313" key="3">
    <source>
        <dbReference type="EMBL" id="QEI06911.1"/>
    </source>
</evidence>
<feature type="signal peptide" evidence="1">
    <location>
        <begin position="1"/>
        <end position="22"/>
    </location>
</feature>
<accession>A0A5C0B2B5</accession>
<keyword evidence="4" id="KW-1185">Reference proteome</keyword>
<organism evidence="3 4">
    <name type="scientific">Pigmentiphaga aceris</name>
    <dbReference type="NCBI Taxonomy" id="1940612"/>
    <lineage>
        <taxon>Bacteria</taxon>
        <taxon>Pseudomonadati</taxon>
        <taxon>Pseudomonadota</taxon>
        <taxon>Betaproteobacteria</taxon>
        <taxon>Burkholderiales</taxon>
        <taxon>Alcaligenaceae</taxon>
        <taxon>Pigmentiphaga</taxon>
    </lineage>
</organism>
<dbReference type="OrthoDB" id="9801061at2"/>
<gene>
    <name evidence="3" type="ORF">FXN63_14510</name>
</gene>
<dbReference type="Proteomes" id="UP000325161">
    <property type="component" value="Chromosome"/>
</dbReference>